<evidence type="ECO:0000313" key="4">
    <source>
        <dbReference type="Proteomes" id="UP001595455"/>
    </source>
</evidence>
<gene>
    <name evidence="1" type="ORF">ACFODO_04465</name>
    <name evidence="2" type="ORF">C9E89_004615</name>
</gene>
<keyword evidence="4" id="KW-1185">Reference proteome</keyword>
<evidence type="ECO:0000313" key="1">
    <source>
        <dbReference type="EMBL" id="MFC2994537.1"/>
    </source>
</evidence>
<dbReference type="EMBL" id="JBHRSF010000007">
    <property type="protein sequence ID" value="MFC2994537.1"/>
    <property type="molecule type" value="Genomic_DNA"/>
</dbReference>
<dbReference type="InterPro" id="IPR029058">
    <property type="entry name" value="AB_hydrolase_fold"/>
</dbReference>
<dbReference type="OrthoDB" id="6546405at2"/>
<dbReference type="SUPFAM" id="SSF53474">
    <property type="entry name" value="alpha/beta-Hydrolases"/>
    <property type="match status" value="1"/>
</dbReference>
<comment type="caution">
    <text evidence="2">The sequence shown here is derived from an EMBL/GenBank/DDBJ whole genome shotgun (WGS) entry which is preliminary data.</text>
</comment>
<reference evidence="1" key="4">
    <citation type="submission" date="2024-09" db="EMBL/GenBank/DDBJ databases">
        <authorList>
            <person name="Sun Q."/>
            <person name="Mori K."/>
        </authorList>
    </citation>
    <scope>NUCLEOTIDE SEQUENCE</scope>
    <source>
        <strain evidence="1">KCTC 62575</strain>
    </source>
</reference>
<organism evidence="2 3">
    <name type="scientific">Acinetobacter sichuanensis</name>
    <dbReference type="NCBI Taxonomy" id="2136183"/>
    <lineage>
        <taxon>Bacteria</taxon>
        <taxon>Pseudomonadati</taxon>
        <taxon>Pseudomonadota</taxon>
        <taxon>Gammaproteobacteria</taxon>
        <taxon>Moraxellales</taxon>
        <taxon>Moraxellaceae</taxon>
        <taxon>Acinetobacter</taxon>
    </lineage>
</organism>
<evidence type="ECO:0000313" key="2">
    <source>
        <dbReference type="EMBL" id="RFC84855.1"/>
    </source>
</evidence>
<evidence type="ECO:0000313" key="3">
    <source>
        <dbReference type="Proteomes" id="UP000240957"/>
    </source>
</evidence>
<accession>A0A371YTS3</accession>
<dbReference type="Proteomes" id="UP000240957">
    <property type="component" value="Unassembled WGS sequence"/>
</dbReference>
<dbReference type="EMBL" id="PYIX02000004">
    <property type="protein sequence ID" value="RFC84855.1"/>
    <property type="molecule type" value="Genomic_DNA"/>
</dbReference>
<dbReference type="AlphaFoldDB" id="A0A371YTS3"/>
<proteinExistence type="predicted"/>
<sequence>MFISSGKEEKIYFSGYEFKYILKPRSYDTNHLIIVLSGFGSTTDFNYDFQNALKKSCRAAILWIKDDFFHNNCATYYLNPLGNNSLENAVNLFIQEVQAFLGIDKNHCTFLGCSKGGASALYYGIKNNIKNIVMSAPTLLAGSFVGGLAPQDLVKPCAKFMCNGVVNDANLKTFDHKILNELLSDQNYDKNIFLISSESDYLHADQIKPFIGIFNKYSNFNYIEAKSPLVRTHPDVTFFNAPLILSIINCLAFNMTPAFLNSITLGDDLNKKAKITKEPIFEIKKLEFDHASKFHIEGIFFLRGIACAHYSDLDYILYLESTHQNIKIHLAKGNCPSITKDYYADAFVNYDKSYFCTKGYAGLSLANIPLGQYKISIEIIMHSGEHSKMRCKRNIHQPIISPDGHYEIFSQENNIFLEIK</sequence>
<protein>
    <recommendedName>
        <fullName evidence="5">Alpha/beta hydrolase</fullName>
    </recommendedName>
</protein>
<reference evidence="1" key="1">
    <citation type="journal article" date="2014" name="Int. J. Syst. Evol. Microbiol.">
        <title>Complete genome of a new Firmicutes species belonging to the dominant human colonic microbiota ('Ruminococcus bicirculans') reveals two chromosomes and a selective capacity to utilize plant glucans.</title>
        <authorList>
            <consortium name="NISC Comparative Sequencing Program"/>
            <person name="Wegmann U."/>
            <person name="Louis P."/>
            <person name="Goesmann A."/>
            <person name="Henrissat B."/>
            <person name="Duncan S.H."/>
            <person name="Flint H.J."/>
        </authorList>
    </citation>
    <scope>NUCLEOTIDE SEQUENCE</scope>
    <source>
        <strain evidence="1">KCTC 62575</strain>
    </source>
</reference>
<dbReference type="Proteomes" id="UP001595455">
    <property type="component" value="Unassembled WGS sequence"/>
</dbReference>
<evidence type="ECO:0008006" key="5">
    <source>
        <dbReference type="Google" id="ProtNLM"/>
    </source>
</evidence>
<reference evidence="4" key="3">
    <citation type="journal article" date="2019" name="Int. J. Syst. Evol. Microbiol.">
        <title>The Global Catalogue of Microorganisms (GCM) 10K type strain sequencing project: providing services to taxonomists for standard genome sequencing and annotation.</title>
        <authorList>
            <consortium name="The Broad Institute Genomics Platform"/>
            <consortium name="The Broad Institute Genome Sequencing Center for Infectious Disease"/>
            <person name="Wu L."/>
            <person name="Ma J."/>
        </authorList>
    </citation>
    <scope>NUCLEOTIDE SEQUENCE [LARGE SCALE GENOMIC DNA]</scope>
    <source>
        <strain evidence="4">KCTC 62575</strain>
    </source>
</reference>
<reference evidence="2 3" key="2">
    <citation type="submission" date="2018-08" db="EMBL/GenBank/DDBJ databases">
        <title>The draft genome of Acinetobacter sichuanensis strain WCHAc060041.</title>
        <authorList>
            <person name="Qin J."/>
            <person name="Feng Y."/>
            <person name="Zong Z."/>
        </authorList>
    </citation>
    <scope>NUCLEOTIDE SEQUENCE [LARGE SCALE GENOMIC DNA]</scope>
    <source>
        <strain evidence="2 3">WCHAc060041</strain>
    </source>
</reference>
<dbReference type="Gene3D" id="3.40.50.1820">
    <property type="entry name" value="alpha/beta hydrolase"/>
    <property type="match status" value="1"/>
</dbReference>
<dbReference type="RefSeq" id="WP_107008033.1">
    <property type="nucleotide sequence ID" value="NZ_PYIX02000004.1"/>
</dbReference>
<name>A0A371YTS3_9GAMM</name>